<dbReference type="Gene3D" id="1.10.10.10">
    <property type="entry name" value="Winged helix-like DNA-binding domain superfamily/Winged helix DNA-binding domain"/>
    <property type="match status" value="1"/>
</dbReference>
<keyword evidence="8" id="KW-1185">Reference proteome</keyword>
<dbReference type="EMBL" id="JAIXNE010000004">
    <property type="protein sequence ID" value="MCA6077800.1"/>
    <property type="molecule type" value="Genomic_DNA"/>
</dbReference>
<evidence type="ECO:0000256" key="3">
    <source>
        <dbReference type="ARBA" id="ARBA00023163"/>
    </source>
</evidence>
<proteinExistence type="predicted"/>
<dbReference type="PANTHER" id="PTHR30154:SF34">
    <property type="entry name" value="TRANSCRIPTIONAL REGULATOR AZLB"/>
    <property type="match status" value="1"/>
</dbReference>
<dbReference type="GO" id="GO:0043565">
    <property type="term" value="F:sequence-specific DNA binding"/>
    <property type="evidence" value="ECO:0007669"/>
    <property type="project" value="InterPro"/>
</dbReference>
<dbReference type="EMBL" id="JAIXNE010000003">
    <property type="protein sequence ID" value="MCA6076672.1"/>
    <property type="molecule type" value="Genomic_DNA"/>
</dbReference>
<dbReference type="InterPro" id="IPR000485">
    <property type="entry name" value="AsnC-type_HTH_dom"/>
</dbReference>
<keyword evidence="3" id="KW-0804">Transcription</keyword>
<evidence type="ECO:0000313" key="7">
    <source>
        <dbReference type="EMBL" id="MCA6077800.1"/>
    </source>
</evidence>
<sequence length="156" mass="17798">MAKKLDKVDLKILSELSKDAQMPYTEVAKKAGVSSGTVHLRMKKMMDAGMVTGTTLSMDYAKMGWTVSAFVGIHLDETSKFDAVFEKLELIPEVVKIHYTTGKFNMFIKVHARDNMHLKTILHDQVETISHIKRTETFLTLHEMLNRHILFDESTI</sequence>
<evidence type="ECO:0000313" key="8">
    <source>
        <dbReference type="Proteomes" id="UP001139409"/>
    </source>
</evidence>
<dbReference type="InterPro" id="IPR019888">
    <property type="entry name" value="Tscrpt_reg_AsnC-like"/>
</dbReference>
<dbReference type="InterPro" id="IPR019887">
    <property type="entry name" value="Tscrpt_reg_AsnC/Lrp_C"/>
</dbReference>
<dbReference type="SUPFAM" id="SSF54909">
    <property type="entry name" value="Dimeric alpha+beta barrel"/>
    <property type="match status" value="1"/>
</dbReference>
<dbReference type="InterPro" id="IPR036388">
    <property type="entry name" value="WH-like_DNA-bd_sf"/>
</dbReference>
<dbReference type="EMBL" id="JAIXNE010000002">
    <property type="protein sequence ID" value="MCA6075495.1"/>
    <property type="molecule type" value="Genomic_DNA"/>
</dbReference>
<dbReference type="RefSeq" id="WP_225698595.1">
    <property type="nucleotide sequence ID" value="NZ_JAIXNE010000002.1"/>
</dbReference>
<evidence type="ECO:0000256" key="1">
    <source>
        <dbReference type="ARBA" id="ARBA00023015"/>
    </source>
</evidence>
<dbReference type="InterPro" id="IPR011991">
    <property type="entry name" value="ArsR-like_HTH"/>
</dbReference>
<dbReference type="GO" id="GO:0006355">
    <property type="term" value="P:regulation of DNA-templated transcription"/>
    <property type="evidence" value="ECO:0007669"/>
    <property type="project" value="UniProtKB-ARBA"/>
</dbReference>
<dbReference type="InterPro" id="IPR011008">
    <property type="entry name" value="Dimeric_a/b-barrel"/>
</dbReference>
<dbReference type="InterPro" id="IPR036390">
    <property type="entry name" value="WH_DNA-bd_sf"/>
</dbReference>
<accession>A0A9X1HUW8</accession>
<dbReference type="Gene3D" id="3.30.70.920">
    <property type="match status" value="1"/>
</dbReference>
<keyword evidence="2" id="KW-0238">DNA-binding</keyword>
<feature type="domain" description="HTH asnC-type" evidence="4">
    <location>
        <begin position="5"/>
        <end position="66"/>
    </location>
</feature>
<dbReference type="PANTHER" id="PTHR30154">
    <property type="entry name" value="LEUCINE-RESPONSIVE REGULATORY PROTEIN"/>
    <property type="match status" value="1"/>
</dbReference>
<dbReference type="GO" id="GO:0005829">
    <property type="term" value="C:cytosol"/>
    <property type="evidence" value="ECO:0007669"/>
    <property type="project" value="TreeGrafter"/>
</dbReference>
<dbReference type="PROSITE" id="PS50956">
    <property type="entry name" value="HTH_ASNC_2"/>
    <property type="match status" value="1"/>
</dbReference>
<name>A0A9X1HUW8_9BACT</name>
<gene>
    <name evidence="5" type="ORF">LDX50_11490</name>
    <name evidence="6" type="ORF">LDX50_17460</name>
    <name evidence="7" type="ORF">LDX50_23180</name>
</gene>
<dbReference type="AlphaFoldDB" id="A0A9X1HUW8"/>
<comment type="caution">
    <text evidence="7">The sequence shown here is derived from an EMBL/GenBank/DDBJ whole genome shotgun (WGS) entry which is preliminary data.</text>
</comment>
<evidence type="ECO:0000259" key="4">
    <source>
        <dbReference type="PROSITE" id="PS50956"/>
    </source>
</evidence>
<protein>
    <submittedName>
        <fullName evidence="7">Lrp/AsnC ligand binding domain-containing protein</fullName>
    </submittedName>
</protein>
<dbReference type="SMART" id="SM00344">
    <property type="entry name" value="HTH_ASNC"/>
    <property type="match status" value="1"/>
</dbReference>
<organism evidence="7 8">
    <name type="scientific">Fulvivirga sedimenti</name>
    <dbReference type="NCBI Taxonomy" id="2879465"/>
    <lineage>
        <taxon>Bacteria</taxon>
        <taxon>Pseudomonadati</taxon>
        <taxon>Bacteroidota</taxon>
        <taxon>Cytophagia</taxon>
        <taxon>Cytophagales</taxon>
        <taxon>Fulvivirgaceae</taxon>
        <taxon>Fulvivirga</taxon>
    </lineage>
</organism>
<dbReference type="Proteomes" id="UP001139409">
    <property type="component" value="Unassembled WGS sequence"/>
</dbReference>
<evidence type="ECO:0000313" key="6">
    <source>
        <dbReference type="EMBL" id="MCA6076672.1"/>
    </source>
</evidence>
<evidence type="ECO:0000256" key="2">
    <source>
        <dbReference type="ARBA" id="ARBA00023125"/>
    </source>
</evidence>
<dbReference type="Pfam" id="PF13412">
    <property type="entry name" value="HTH_24"/>
    <property type="match status" value="1"/>
</dbReference>
<dbReference type="SUPFAM" id="SSF46785">
    <property type="entry name" value="Winged helix' DNA-binding domain"/>
    <property type="match status" value="1"/>
</dbReference>
<dbReference type="Pfam" id="PF01037">
    <property type="entry name" value="AsnC_trans_reg"/>
    <property type="match status" value="1"/>
</dbReference>
<keyword evidence="1" id="KW-0805">Transcription regulation</keyword>
<reference evidence="7" key="1">
    <citation type="submission" date="2021-09" db="EMBL/GenBank/DDBJ databases">
        <title>Fulvivirga sp. isolated from coastal sediment.</title>
        <authorList>
            <person name="Yu H."/>
        </authorList>
    </citation>
    <scope>NUCLEOTIDE SEQUENCE</scope>
    <source>
        <strain evidence="7">1062</strain>
    </source>
</reference>
<dbReference type="PRINTS" id="PR00033">
    <property type="entry name" value="HTHASNC"/>
</dbReference>
<dbReference type="CDD" id="cd00090">
    <property type="entry name" value="HTH_ARSR"/>
    <property type="match status" value="1"/>
</dbReference>
<dbReference type="GO" id="GO:0043200">
    <property type="term" value="P:response to amino acid"/>
    <property type="evidence" value="ECO:0007669"/>
    <property type="project" value="TreeGrafter"/>
</dbReference>
<evidence type="ECO:0000313" key="5">
    <source>
        <dbReference type="EMBL" id="MCA6075495.1"/>
    </source>
</evidence>